<evidence type="ECO:0000259" key="4">
    <source>
        <dbReference type="Pfam" id="PF24883"/>
    </source>
</evidence>
<dbReference type="SUPFAM" id="SSF52540">
    <property type="entry name" value="P-loop containing nucleoside triphosphate hydrolases"/>
    <property type="match status" value="1"/>
</dbReference>
<feature type="domain" description="Nephrocystin 3-like N-terminal" evidence="4">
    <location>
        <begin position="241"/>
        <end position="401"/>
    </location>
</feature>
<proteinExistence type="predicted"/>
<sequence length="723" mass="82367">MFGREFNFSGKLTQTINLIQTFKGLVDEAVKVSPEASLAWAGVSLLLPLLTKPEEAKVANMEGLTYCTCRIRYYATLENLLLPEDLCNPGLKSAFEDRIVDLYQHILEFQLKTALRFHQKGLVRWARDLGSLDEWKAMLTKVKAKEEEVRKESNSLYSIASHSTLQNISTEAEEHHSQMESSVQSLLSVAEDMRAALNEMKQALDSYVTKLPVVDEACYSSDDVQRSPKCMDGTRIGILKEIEGWASNQSGESFFWLDGLAGTGKSTIARTVADIFSNEGRLAAGYFFKRGEQGRNDSSRLFTTLAKQLAEAFPSLRGCLQASLRDCEKASLEKMSLESQFKKLFSNVDLPLHDTSQQSRVVIIDALDECERLGDFKMVFGLLLKLCNITRVRLRVFVTSRPDPNILIAFRHLLETNSARRLSLHKASSDDTKADIRIVLERRFAKLKDDGVFGQGPWPTVKVLDRLVQLATNPEPLFIYAATFCRFLYDEQKPRNPVTQLELWLENHESSRSQMQQIYDPILRQAFRGISDEVELRPMLEFLGALVLLATPLPASSLAVLLHTDNFTWWLRELHAVLDIPDASESNRPTRLLHKSFSDFLLGSDLSNTRLYRVDAAKIHTSLAKKCIQRMTTGLGEVIGDVRQLVVDRHDVQKQNLDQCLPQELQYACRFWDYHLKYSGQPFDNDIHNDIHNFFDNHLAHWLEVAYVGRKRSWDLIPDLEKK</sequence>
<dbReference type="InterPro" id="IPR031359">
    <property type="entry name" value="NACHT_N"/>
</dbReference>
<protein>
    <submittedName>
        <fullName evidence="5">Vegetative incompatibility protein</fullName>
    </submittedName>
</protein>
<accession>A0ABR1UJR7</accession>
<dbReference type="Pfam" id="PF17100">
    <property type="entry name" value="NACHT_N"/>
    <property type="match status" value="1"/>
</dbReference>
<organism evidence="5 6">
    <name type="scientific">Apiospora saccharicola</name>
    <dbReference type="NCBI Taxonomy" id="335842"/>
    <lineage>
        <taxon>Eukaryota</taxon>
        <taxon>Fungi</taxon>
        <taxon>Dikarya</taxon>
        <taxon>Ascomycota</taxon>
        <taxon>Pezizomycotina</taxon>
        <taxon>Sordariomycetes</taxon>
        <taxon>Xylariomycetidae</taxon>
        <taxon>Amphisphaeriales</taxon>
        <taxon>Apiosporaceae</taxon>
        <taxon>Apiospora</taxon>
    </lineage>
</organism>
<comment type="caution">
    <text evidence="5">The sequence shown here is derived from an EMBL/GenBank/DDBJ whole genome shotgun (WGS) entry which is preliminary data.</text>
</comment>
<evidence type="ECO:0000313" key="5">
    <source>
        <dbReference type="EMBL" id="KAK8059160.1"/>
    </source>
</evidence>
<keyword evidence="6" id="KW-1185">Reference proteome</keyword>
<keyword evidence="1" id="KW-0677">Repeat</keyword>
<keyword evidence="2" id="KW-0175">Coiled coil</keyword>
<evidence type="ECO:0000313" key="6">
    <source>
        <dbReference type="Proteomes" id="UP001446871"/>
    </source>
</evidence>
<dbReference type="Proteomes" id="UP001446871">
    <property type="component" value="Unassembled WGS sequence"/>
</dbReference>
<dbReference type="PANTHER" id="PTHR10039:SF17">
    <property type="entry name" value="FUNGAL STAND N-TERMINAL GOODBYE DOMAIN-CONTAINING PROTEIN-RELATED"/>
    <property type="match status" value="1"/>
</dbReference>
<gene>
    <name evidence="5" type="ORF">PG996_009090</name>
</gene>
<reference evidence="5 6" key="1">
    <citation type="submission" date="2023-01" db="EMBL/GenBank/DDBJ databases">
        <title>Analysis of 21 Apiospora genomes using comparative genomics revels a genus with tremendous synthesis potential of carbohydrate active enzymes and secondary metabolites.</title>
        <authorList>
            <person name="Sorensen T."/>
        </authorList>
    </citation>
    <scope>NUCLEOTIDE SEQUENCE [LARGE SCALE GENOMIC DNA]</scope>
    <source>
        <strain evidence="5 6">CBS 83171</strain>
    </source>
</reference>
<evidence type="ECO:0000259" key="3">
    <source>
        <dbReference type="Pfam" id="PF17100"/>
    </source>
</evidence>
<feature type="domain" description="NWD NACHT-NTPase N-terminal" evidence="3">
    <location>
        <begin position="10"/>
        <end position="151"/>
    </location>
</feature>
<evidence type="ECO:0000256" key="1">
    <source>
        <dbReference type="ARBA" id="ARBA00022737"/>
    </source>
</evidence>
<dbReference type="InterPro" id="IPR056884">
    <property type="entry name" value="NPHP3-like_N"/>
</dbReference>
<dbReference type="PANTHER" id="PTHR10039">
    <property type="entry name" value="AMELOGENIN"/>
    <property type="match status" value="1"/>
</dbReference>
<evidence type="ECO:0000256" key="2">
    <source>
        <dbReference type="SAM" id="Coils"/>
    </source>
</evidence>
<dbReference type="Pfam" id="PF24883">
    <property type="entry name" value="NPHP3_N"/>
    <property type="match status" value="1"/>
</dbReference>
<feature type="coiled-coil region" evidence="2">
    <location>
        <begin position="183"/>
        <end position="210"/>
    </location>
</feature>
<dbReference type="EMBL" id="JAQQWM010000006">
    <property type="protein sequence ID" value="KAK8059160.1"/>
    <property type="molecule type" value="Genomic_DNA"/>
</dbReference>
<dbReference type="Gene3D" id="3.40.50.300">
    <property type="entry name" value="P-loop containing nucleotide triphosphate hydrolases"/>
    <property type="match status" value="1"/>
</dbReference>
<dbReference type="InterPro" id="IPR027417">
    <property type="entry name" value="P-loop_NTPase"/>
</dbReference>
<name>A0ABR1UJR7_9PEZI</name>